<keyword evidence="2" id="KW-1185">Reference proteome</keyword>
<proteinExistence type="predicted"/>
<evidence type="ECO:0000313" key="1">
    <source>
        <dbReference type="EMBL" id="KAL0505611.1"/>
    </source>
</evidence>
<protein>
    <submittedName>
        <fullName evidence="1">Uncharacterized protein</fullName>
    </submittedName>
</protein>
<organism evidence="1 2">
    <name type="scientific">Leishmania utingensis</name>
    <dbReference type="NCBI Taxonomy" id="653362"/>
    <lineage>
        <taxon>Eukaryota</taxon>
        <taxon>Discoba</taxon>
        <taxon>Euglenozoa</taxon>
        <taxon>Kinetoplastea</taxon>
        <taxon>Metakinetoplastina</taxon>
        <taxon>Trypanosomatida</taxon>
        <taxon>Trypanosomatidae</taxon>
        <taxon>Leishmaniinae</taxon>
        <taxon>Leishmania</taxon>
    </lineage>
</organism>
<accession>A0AAW3AHH3</accession>
<dbReference type="AlphaFoldDB" id="A0AAW3AHH3"/>
<name>A0AAW3AHH3_9TRYP</name>
<sequence>MDQIDDSLAWRILPLRQASRLVCMFYTSHEIQLLKTALLGQLQRRLSALAWLWLRNPADPEQAKFFSTSTGYAQFGSPTSADVLLIDSFAAMEVESACPALERVGGWGAALPHTQWSFSICNEVNVGLSRRGSADKWRRKLRCGHVTCSNSTASVR</sequence>
<comment type="caution">
    <text evidence="1">The sequence shown here is derived from an EMBL/GenBank/DDBJ whole genome shotgun (WGS) entry which is preliminary data.</text>
</comment>
<dbReference type="EMBL" id="JBAMZL010000025">
    <property type="protein sequence ID" value="KAL0505611.1"/>
    <property type="molecule type" value="Genomic_DNA"/>
</dbReference>
<reference evidence="1 2" key="1">
    <citation type="submission" date="2024-02" db="EMBL/GenBank/DDBJ databases">
        <title>FIRST GENOME SEQUENCES OF Leishmania (Viannia) shawi, Leishmania (Viannia) lindenbergi AND Leishmania (Viannia) utingensis.</title>
        <authorList>
            <person name="Resadore F."/>
            <person name="Custodio M.G.F."/>
            <person name="Boite M.C."/>
            <person name="Cupolillo E."/>
            <person name="Ferreira G.E.M."/>
        </authorList>
    </citation>
    <scope>NUCLEOTIDE SEQUENCE [LARGE SCALE GENOMIC DNA]</scope>
    <source>
        <strain evidence="1 2">ITUB/BR/1977/M4964</strain>
    </source>
</reference>
<evidence type="ECO:0000313" key="2">
    <source>
        <dbReference type="Proteomes" id="UP001482455"/>
    </source>
</evidence>
<dbReference type="Proteomes" id="UP001482455">
    <property type="component" value="Unassembled WGS sequence"/>
</dbReference>
<gene>
    <name evidence="1" type="ORF">Q4I30_004176</name>
</gene>